<dbReference type="EMBL" id="BJWL01000020">
    <property type="protein sequence ID" value="GFZ09221.1"/>
    <property type="molecule type" value="Genomic_DNA"/>
</dbReference>
<proteinExistence type="predicted"/>
<reference evidence="5 6" key="1">
    <citation type="submission" date="2019-07" db="EMBL/GenBank/DDBJ databases">
        <title>De Novo Assembly of kiwifruit Actinidia rufa.</title>
        <authorList>
            <person name="Sugita-Konishi S."/>
            <person name="Sato K."/>
            <person name="Mori E."/>
            <person name="Abe Y."/>
            <person name="Kisaki G."/>
            <person name="Hamano K."/>
            <person name="Suezawa K."/>
            <person name="Otani M."/>
            <person name="Fukuda T."/>
            <person name="Manabe T."/>
            <person name="Gomi K."/>
            <person name="Tabuchi M."/>
            <person name="Akimitsu K."/>
            <person name="Kataoka I."/>
        </authorList>
    </citation>
    <scope>NUCLEOTIDE SEQUENCE [LARGE SCALE GENOMIC DNA]</scope>
    <source>
        <strain evidence="6">cv. Fuchu</strain>
    </source>
</reference>
<name>A0A7J0GEM4_9ERIC</name>
<dbReference type="PANTHER" id="PTHR47470">
    <property type="entry name" value="CHOLESTEROL OXIDASE"/>
    <property type="match status" value="1"/>
</dbReference>
<accession>A0A7J0GEM4</accession>
<sequence length="111" mass="12122">MELKMDDAIAVGSGYGCSVAACRMNMGIRFGPKDALFQVHGQDDSLAAVECGLGGGLLVNAEVMLPTPIRARRNPKWPKEWERDWKICEASASAMLRIQKVFPPSFPTPKS</sequence>
<evidence type="ECO:0000256" key="2">
    <source>
        <dbReference type="ARBA" id="ARBA00022630"/>
    </source>
</evidence>
<dbReference type="PANTHER" id="PTHR47470:SF1">
    <property type="entry name" value="FAD-DEPENDENT OXIDOREDUCTASE 2 FAD BINDING DOMAIN-CONTAINING PROTEIN"/>
    <property type="match status" value="1"/>
</dbReference>
<keyword evidence="4" id="KW-0560">Oxidoreductase</keyword>
<dbReference type="PROSITE" id="PS51257">
    <property type="entry name" value="PROKAR_LIPOPROTEIN"/>
    <property type="match status" value="1"/>
</dbReference>
<evidence type="ECO:0000313" key="6">
    <source>
        <dbReference type="Proteomes" id="UP000585474"/>
    </source>
</evidence>
<dbReference type="OrthoDB" id="1688374at2759"/>
<keyword evidence="3" id="KW-0274">FAD</keyword>
<evidence type="ECO:0000256" key="1">
    <source>
        <dbReference type="ARBA" id="ARBA00001974"/>
    </source>
</evidence>
<keyword evidence="2" id="KW-0285">Flavoprotein</keyword>
<evidence type="ECO:0000256" key="3">
    <source>
        <dbReference type="ARBA" id="ARBA00022827"/>
    </source>
</evidence>
<gene>
    <name evidence="5" type="ORF">Acr_20g0010290</name>
</gene>
<comment type="cofactor">
    <cofactor evidence="1">
        <name>FAD</name>
        <dbReference type="ChEBI" id="CHEBI:57692"/>
    </cofactor>
</comment>
<organism evidence="5 6">
    <name type="scientific">Actinidia rufa</name>
    <dbReference type="NCBI Taxonomy" id="165716"/>
    <lineage>
        <taxon>Eukaryota</taxon>
        <taxon>Viridiplantae</taxon>
        <taxon>Streptophyta</taxon>
        <taxon>Embryophyta</taxon>
        <taxon>Tracheophyta</taxon>
        <taxon>Spermatophyta</taxon>
        <taxon>Magnoliopsida</taxon>
        <taxon>eudicotyledons</taxon>
        <taxon>Gunneridae</taxon>
        <taxon>Pentapetalae</taxon>
        <taxon>asterids</taxon>
        <taxon>Ericales</taxon>
        <taxon>Actinidiaceae</taxon>
        <taxon>Actinidia</taxon>
    </lineage>
</organism>
<evidence type="ECO:0000256" key="4">
    <source>
        <dbReference type="ARBA" id="ARBA00023002"/>
    </source>
</evidence>
<protein>
    <submittedName>
        <fullName evidence="5">Uncharacterized protein</fullName>
    </submittedName>
</protein>
<dbReference type="GO" id="GO:0016491">
    <property type="term" value="F:oxidoreductase activity"/>
    <property type="evidence" value="ECO:0007669"/>
    <property type="project" value="UniProtKB-KW"/>
</dbReference>
<keyword evidence="6" id="KW-1185">Reference proteome</keyword>
<dbReference type="InterPro" id="IPR052542">
    <property type="entry name" value="Cholesterol_Oxidase"/>
</dbReference>
<dbReference type="Proteomes" id="UP000585474">
    <property type="component" value="Unassembled WGS sequence"/>
</dbReference>
<dbReference type="AlphaFoldDB" id="A0A7J0GEM4"/>
<comment type="caution">
    <text evidence="5">The sequence shown here is derived from an EMBL/GenBank/DDBJ whole genome shotgun (WGS) entry which is preliminary data.</text>
</comment>
<evidence type="ECO:0000313" key="5">
    <source>
        <dbReference type="EMBL" id="GFZ09221.1"/>
    </source>
</evidence>